<keyword evidence="2" id="KW-1185">Reference proteome</keyword>
<proteinExistence type="predicted"/>
<dbReference type="Proteomes" id="UP001056120">
    <property type="component" value="Linkage Group LG11"/>
</dbReference>
<gene>
    <name evidence="1" type="ORF">L1987_34340</name>
</gene>
<accession>A0ACB9HUS5</accession>
<name>A0ACB9HUS5_9ASTR</name>
<dbReference type="EMBL" id="CM042028">
    <property type="protein sequence ID" value="KAI3799051.1"/>
    <property type="molecule type" value="Genomic_DNA"/>
</dbReference>
<reference evidence="1 2" key="2">
    <citation type="journal article" date="2022" name="Mol. Ecol. Resour.">
        <title>The genomes of chicory, endive, great burdock and yacon provide insights into Asteraceae paleo-polyploidization history and plant inulin production.</title>
        <authorList>
            <person name="Fan W."/>
            <person name="Wang S."/>
            <person name="Wang H."/>
            <person name="Wang A."/>
            <person name="Jiang F."/>
            <person name="Liu H."/>
            <person name="Zhao H."/>
            <person name="Xu D."/>
            <person name="Zhang Y."/>
        </authorList>
    </citation>
    <scope>NUCLEOTIDE SEQUENCE [LARGE SCALE GENOMIC DNA]</scope>
    <source>
        <strain evidence="2">cv. Yunnan</strain>
        <tissue evidence="1">Leaves</tissue>
    </source>
</reference>
<comment type="caution">
    <text evidence="1">The sequence shown here is derived from an EMBL/GenBank/DDBJ whole genome shotgun (WGS) entry which is preliminary data.</text>
</comment>
<organism evidence="1 2">
    <name type="scientific">Smallanthus sonchifolius</name>
    <dbReference type="NCBI Taxonomy" id="185202"/>
    <lineage>
        <taxon>Eukaryota</taxon>
        <taxon>Viridiplantae</taxon>
        <taxon>Streptophyta</taxon>
        <taxon>Embryophyta</taxon>
        <taxon>Tracheophyta</taxon>
        <taxon>Spermatophyta</taxon>
        <taxon>Magnoliopsida</taxon>
        <taxon>eudicotyledons</taxon>
        <taxon>Gunneridae</taxon>
        <taxon>Pentapetalae</taxon>
        <taxon>asterids</taxon>
        <taxon>campanulids</taxon>
        <taxon>Asterales</taxon>
        <taxon>Asteraceae</taxon>
        <taxon>Asteroideae</taxon>
        <taxon>Heliantheae alliance</taxon>
        <taxon>Millerieae</taxon>
        <taxon>Smallanthus</taxon>
    </lineage>
</organism>
<evidence type="ECO:0000313" key="2">
    <source>
        <dbReference type="Proteomes" id="UP001056120"/>
    </source>
</evidence>
<evidence type="ECO:0000313" key="1">
    <source>
        <dbReference type="EMBL" id="KAI3799051.1"/>
    </source>
</evidence>
<reference evidence="2" key="1">
    <citation type="journal article" date="2022" name="Mol. Ecol. Resour.">
        <title>The genomes of chicory, endive, great burdock and yacon provide insights into Asteraceae palaeo-polyploidization history and plant inulin production.</title>
        <authorList>
            <person name="Fan W."/>
            <person name="Wang S."/>
            <person name="Wang H."/>
            <person name="Wang A."/>
            <person name="Jiang F."/>
            <person name="Liu H."/>
            <person name="Zhao H."/>
            <person name="Xu D."/>
            <person name="Zhang Y."/>
        </authorList>
    </citation>
    <scope>NUCLEOTIDE SEQUENCE [LARGE SCALE GENOMIC DNA]</scope>
    <source>
        <strain evidence="2">cv. Yunnan</strain>
    </source>
</reference>
<protein>
    <submittedName>
        <fullName evidence="1">Uncharacterized protein</fullName>
    </submittedName>
</protein>
<sequence length="503" mass="55077">MKVVENGLRKEIPGAQAGTSRRQHHNVPINHFYNAGATTSVGKSYLQATLGKDHIQEIPNIVVNAAGLAPWSPSLNVNKMVIFKAKSMESLSNVSRLVYEAGVRGTTAAYVGGLYALVNFYDSESPKLFLSTASSKWEEDFVDVMLWTGKEELSERIAKVRITGVPFQFRDGKVFDKIREAFGAVIFQSDFTWDKTDLSSGSCIVLTDRRSKIQVDVTLECAGASCIVNVSEEDFRWCPKFWEPSNTVGLGSDELIGNLEEGELRPIETQAYGSVSIRNMDGQLHGDVHASENGAAHDLGPNGKSNNEEKGGNEEPLGVNLTSVDAIAGAFNTDNNGRILENWEDLFVGPDKKKRKRNDPGHQVGRPVENSGLPDLNVPNPGSKYSRPTSRGHFKAKKGFKVGRKPKPNSRIGKDLEDRVLSEEDISIVRDSFTIESSEDDDDDDHNVPPDIPRHGWSVEEEAAIRKEVGETVEIGGDVGVPLVGFEDDVGCIVQGEVISQIL</sequence>